<name>A0A7T8H2K5_CALRO</name>
<gene>
    <name evidence="2" type="ORF">FKW44_016885</name>
</gene>
<reference evidence="3" key="1">
    <citation type="submission" date="2021-01" db="EMBL/GenBank/DDBJ databases">
        <title>Caligus Genome Assembly.</title>
        <authorList>
            <person name="Gallardo-Escarate C."/>
        </authorList>
    </citation>
    <scope>NUCLEOTIDE SEQUENCE [LARGE SCALE GENOMIC DNA]</scope>
</reference>
<dbReference type="AlphaFoldDB" id="A0A7T8H2K5"/>
<proteinExistence type="predicted"/>
<dbReference type="Proteomes" id="UP000595437">
    <property type="component" value="Chromosome 11"/>
</dbReference>
<accession>A0A7T8H2K5</accession>
<evidence type="ECO:0000313" key="2">
    <source>
        <dbReference type="EMBL" id="QQP42274.1"/>
    </source>
</evidence>
<keyword evidence="3" id="KW-1185">Reference proteome</keyword>
<sequence>ALWEEHKDCEGYKGDLAAQIQNKELEVMKLQEIIDVKEDQAKCLEEEILHLQKR</sequence>
<feature type="non-terminal residue" evidence="2">
    <location>
        <position position="1"/>
    </location>
</feature>
<feature type="coiled-coil region" evidence="1">
    <location>
        <begin position="20"/>
        <end position="54"/>
    </location>
</feature>
<dbReference type="EMBL" id="CP045900">
    <property type="protein sequence ID" value="QQP42274.1"/>
    <property type="molecule type" value="Genomic_DNA"/>
</dbReference>
<keyword evidence="1" id="KW-0175">Coiled coil</keyword>
<protein>
    <submittedName>
        <fullName evidence="2">Uncharacterized protein</fullName>
    </submittedName>
</protein>
<evidence type="ECO:0000256" key="1">
    <source>
        <dbReference type="SAM" id="Coils"/>
    </source>
</evidence>
<organism evidence="2 3">
    <name type="scientific">Caligus rogercresseyi</name>
    <name type="common">Sea louse</name>
    <dbReference type="NCBI Taxonomy" id="217165"/>
    <lineage>
        <taxon>Eukaryota</taxon>
        <taxon>Metazoa</taxon>
        <taxon>Ecdysozoa</taxon>
        <taxon>Arthropoda</taxon>
        <taxon>Crustacea</taxon>
        <taxon>Multicrustacea</taxon>
        <taxon>Hexanauplia</taxon>
        <taxon>Copepoda</taxon>
        <taxon>Siphonostomatoida</taxon>
        <taxon>Caligidae</taxon>
        <taxon>Caligus</taxon>
    </lineage>
</organism>
<evidence type="ECO:0000313" key="3">
    <source>
        <dbReference type="Proteomes" id="UP000595437"/>
    </source>
</evidence>
<feature type="non-terminal residue" evidence="2">
    <location>
        <position position="54"/>
    </location>
</feature>